<sequence length="169" mass="19070">MKRDRPAQNMEPRAVDSLADPLSEWFSSSQRDESTENPTRSNRKDRRKSQATPKKTPYRGSGEQSGRRSNAYSCCSTATVIDSDLEGTPRTEIEESDTERTSPMDTPRLRSSIGSAAEDSEDHADQWSCDSCTFKNKSRHRRCQVCKFRRSSPEEVESSSVRSTPAKKV</sequence>
<dbReference type="GO" id="GO:0008270">
    <property type="term" value="F:zinc ion binding"/>
    <property type="evidence" value="ECO:0007669"/>
    <property type="project" value="UniProtKB-KW"/>
</dbReference>
<dbReference type="AlphaFoldDB" id="A0A7S2AIW2"/>
<dbReference type="SUPFAM" id="SSF90209">
    <property type="entry name" value="Ran binding protein zinc finger-like"/>
    <property type="match status" value="1"/>
</dbReference>
<evidence type="ECO:0000259" key="6">
    <source>
        <dbReference type="PROSITE" id="PS50199"/>
    </source>
</evidence>
<keyword evidence="3" id="KW-0862">Zinc</keyword>
<feature type="region of interest" description="Disordered" evidence="5">
    <location>
        <begin position="150"/>
        <end position="169"/>
    </location>
</feature>
<evidence type="ECO:0000313" key="7">
    <source>
        <dbReference type="EMBL" id="CAD9369320.1"/>
    </source>
</evidence>
<protein>
    <recommendedName>
        <fullName evidence="6">RanBP2-type domain-containing protein</fullName>
    </recommendedName>
</protein>
<name>A0A7S2AIW2_9STRA</name>
<feature type="region of interest" description="Disordered" evidence="5">
    <location>
        <begin position="1"/>
        <end position="129"/>
    </location>
</feature>
<organism evidence="7">
    <name type="scientific">Octactis speculum</name>
    <dbReference type="NCBI Taxonomy" id="3111310"/>
    <lineage>
        <taxon>Eukaryota</taxon>
        <taxon>Sar</taxon>
        <taxon>Stramenopiles</taxon>
        <taxon>Ochrophyta</taxon>
        <taxon>Dictyochophyceae</taxon>
        <taxon>Dictyochales</taxon>
        <taxon>Dictyochaceae</taxon>
        <taxon>Octactis</taxon>
    </lineage>
</organism>
<dbReference type="InterPro" id="IPR001876">
    <property type="entry name" value="Znf_RanBP2"/>
</dbReference>
<reference evidence="7" key="1">
    <citation type="submission" date="2021-01" db="EMBL/GenBank/DDBJ databases">
        <authorList>
            <person name="Corre E."/>
            <person name="Pelletier E."/>
            <person name="Niang G."/>
            <person name="Scheremetjew M."/>
            <person name="Finn R."/>
            <person name="Kale V."/>
            <person name="Holt S."/>
            <person name="Cochrane G."/>
            <person name="Meng A."/>
            <person name="Brown T."/>
            <person name="Cohen L."/>
        </authorList>
    </citation>
    <scope>NUCLEOTIDE SEQUENCE</scope>
    <source>
        <strain evidence="7">CCMP1381</strain>
    </source>
</reference>
<evidence type="ECO:0000256" key="3">
    <source>
        <dbReference type="ARBA" id="ARBA00022833"/>
    </source>
</evidence>
<keyword evidence="2 4" id="KW-0863">Zinc-finger</keyword>
<dbReference type="Gene3D" id="2.30.30.380">
    <property type="entry name" value="Zn-finger domain of Sec23/24"/>
    <property type="match status" value="1"/>
</dbReference>
<dbReference type="EMBL" id="HBGS01000809">
    <property type="protein sequence ID" value="CAD9369320.1"/>
    <property type="molecule type" value="Transcribed_RNA"/>
</dbReference>
<feature type="compositionally biased region" description="Polar residues" evidence="5">
    <location>
        <begin position="62"/>
        <end position="80"/>
    </location>
</feature>
<gene>
    <name evidence="7" type="ORF">DSPE1174_LOCUS438</name>
</gene>
<dbReference type="PROSITE" id="PS50199">
    <property type="entry name" value="ZF_RANBP2_2"/>
    <property type="match status" value="1"/>
</dbReference>
<feature type="domain" description="RanBP2-type" evidence="6">
    <location>
        <begin position="123"/>
        <end position="152"/>
    </location>
</feature>
<accession>A0A7S2AIW2</accession>
<dbReference type="InterPro" id="IPR036443">
    <property type="entry name" value="Znf_RanBP2_sf"/>
</dbReference>
<evidence type="ECO:0000256" key="5">
    <source>
        <dbReference type="SAM" id="MobiDB-lite"/>
    </source>
</evidence>
<evidence type="ECO:0000256" key="1">
    <source>
        <dbReference type="ARBA" id="ARBA00022723"/>
    </source>
</evidence>
<proteinExistence type="predicted"/>
<feature type="compositionally biased region" description="Basic and acidic residues" evidence="5">
    <location>
        <begin position="87"/>
        <end position="102"/>
    </location>
</feature>
<dbReference type="PROSITE" id="PS01358">
    <property type="entry name" value="ZF_RANBP2_1"/>
    <property type="match status" value="1"/>
</dbReference>
<evidence type="ECO:0000256" key="4">
    <source>
        <dbReference type="PROSITE-ProRule" id="PRU00322"/>
    </source>
</evidence>
<keyword evidence="1" id="KW-0479">Metal-binding</keyword>
<dbReference type="SMART" id="SM00547">
    <property type="entry name" value="ZnF_RBZ"/>
    <property type="match status" value="1"/>
</dbReference>
<evidence type="ECO:0000256" key="2">
    <source>
        <dbReference type="ARBA" id="ARBA00022771"/>
    </source>
</evidence>